<dbReference type="CDD" id="cd00093">
    <property type="entry name" value="HTH_XRE"/>
    <property type="match status" value="1"/>
</dbReference>
<organism evidence="2 3">
    <name type="scientific">Pseudonocardia zijingensis</name>
    <dbReference type="NCBI Taxonomy" id="153376"/>
    <lineage>
        <taxon>Bacteria</taxon>
        <taxon>Bacillati</taxon>
        <taxon>Actinomycetota</taxon>
        <taxon>Actinomycetes</taxon>
        <taxon>Pseudonocardiales</taxon>
        <taxon>Pseudonocardiaceae</taxon>
        <taxon>Pseudonocardia</taxon>
    </lineage>
</organism>
<dbReference type="Gene3D" id="1.10.260.40">
    <property type="entry name" value="lambda repressor-like DNA-binding domains"/>
    <property type="match status" value="1"/>
</dbReference>
<evidence type="ECO:0000313" key="2">
    <source>
        <dbReference type="EMBL" id="GAA0936807.1"/>
    </source>
</evidence>
<gene>
    <name evidence="2" type="ORF">GCM10009559_29510</name>
</gene>
<dbReference type="Pfam" id="PF13560">
    <property type="entry name" value="HTH_31"/>
    <property type="match status" value="1"/>
</dbReference>
<evidence type="ECO:0000259" key="1">
    <source>
        <dbReference type="PROSITE" id="PS50943"/>
    </source>
</evidence>
<dbReference type="InterPro" id="IPR001387">
    <property type="entry name" value="Cro/C1-type_HTH"/>
</dbReference>
<reference evidence="2 3" key="1">
    <citation type="journal article" date="2019" name="Int. J. Syst. Evol. Microbiol.">
        <title>The Global Catalogue of Microorganisms (GCM) 10K type strain sequencing project: providing services to taxonomists for standard genome sequencing and annotation.</title>
        <authorList>
            <consortium name="The Broad Institute Genomics Platform"/>
            <consortium name="The Broad Institute Genome Sequencing Center for Infectious Disease"/>
            <person name="Wu L."/>
            <person name="Ma J."/>
        </authorList>
    </citation>
    <scope>NUCLEOTIDE SEQUENCE [LARGE SCALE GENOMIC DNA]</scope>
    <source>
        <strain evidence="2 3">JCM 11117</strain>
    </source>
</reference>
<proteinExistence type="predicted"/>
<dbReference type="SMART" id="SM00530">
    <property type="entry name" value="HTH_XRE"/>
    <property type="match status" value="1"/>
</dbReference>
<dbReference type="Proteomes" id="UP001499967">
    <property type="component" value="Unassembled WGS sequence"/>
</dbReference>
<accession>A0ABN1Q2K5</accession>
<keyword evidence="3" id="KW-1185">Reference proteome</keyword>
<protein>
    <recommendedName>
        <fullName evidence="1">HTH cro/C1-type domain-containing protein</fullName>
    </recommendedName>
</protein>
<dbReference type="PROSITE" id="PS50943">
    <property type="entry name" value="HTH_CROC1"/>
    <property type="match status" value="1"/>
</dbReference>
<feature type="domain" description="HTH cro/C1-type" evidence="1">
    <location>
        <begin position="8"/>
        <end position="63"/>
    </location>
</feature>
<evidence type="ECO:0000313" key="3">
    <source>
        <dbReference type="Proteomes" id="UP001499967"/>
    </source>
</evidence>
<dbReference type="EMBL" id="BAAAHP010000078">
    <property type="protein sequence ID" value="GAA0936807.1"/>
    <property type="molecule type" value="Genomic_DNA"/>
</dbReference>
<dbReference type="SUPFAM" id="SSF47413">
    <property type="entry name" value="lambda repressor-like DNA-binding domains"/>
    <property type="match status" value="1"/>
</dbReference>
<comment type="caution">
    <text evidence="2">The sequence shown here is derived from an EMBL/GenBank/DDBJ whole genome shotgun (WGS) entry which is preliminary data.</text>
</comment>
<name>A0ABN1Q2K5_9PSEU</name>
<dbReference type="InterPro" id="IPR010982">
    <property type="entry name" value="Lambda_DNA-bd_dom_sf"/>
</dbReference>
<sequence>MTVFGDQLRNHRLRAALTQEELAERTGLSVRALGKLESGETSRPRPTTVRLLTDGLGLAEPERVSFTAAAFGVRPLRPAPPRRSGLLGRFLAAARSDPDAREATA</sequence>